<evidence type="ECO:0000313" key="2">
    <source>
        <dbReference type="EMBL" id="MDX5954609.1"/>
    </source>
</evidence>
<feature type="transmembrane region" description="Helical" evidence="1">
    <location>
        <begin position="56"/>
        <end position="77"/>
    </location>
</feature>
<reference evidence="2 5" key="2">
    <citation type="submission" date="2023-11" db="EMBL/GenBank/DDBJ databases">
        <title>MicrobeMod: A computational toolkit for identifying prokaryotic methylation and restriction-modification with nanopore sequencing.</title>
        <authorList>
            <person name="Crits-Christoph A."/>
            <person name="Kang S.C."/>
            <person name="Lee H."/>
            <person name="Ostrov N."/>
        </authorList>
    </citation>
    <scope>NUCLEOTIDE SEQUENCE [LARGE SCALE GENOMIC DNA]</scope>
    <source>
        <strain evidence="2 5">ATCC 29145</strain>
    </source>
</reference>
<keyword evidence="5" id="KW-1185">Reference proteome</keyword>
<proteinExistence type="predicted"/>
<keyword evidence="1" id="KW-0472">Membrane</keyword>
<dbReference type="AlphaFoldDB" id="A0A0P0F7C6"/>
<organism evidence="3 4">
    <name type="scientific">Azospirillum brasilense</name>
    <dbReference type="NCBI Taxonomy" id="192"/>
    <lineage>
        <taxon>Bacteria</taxon>
        <taxon>Pseudomonadati</taxon>
        <taxon>Pseudomonadota</taxon>
        <taxon>Alphaproteobacteria</taxon>
        <taxon>Rhodospirillales</taxon>
        <taxon>Azospirillaceae</taxon>
        <taxon>Azospirillum</taxon>
    </lineage>
</organism>
<sequence length="204" mass="22377">MPEVEISREDKGQATVFEASPSSVPPQRYAHLLYAALLLAGFVVVAELTLEPTASMLRWLGVLCAVPLLLMWVITLLRAARRSAVRLVVAPEGLTAHGQLVPHNTIRGVALYPPQGKRPLFVARIQTMTLQQHERELELAGGEVDVEEDGKPGKGRRRRAGYRLLLLRRNHLPALVLVRGLTLSGGETLMAGLAAELRRHSRPG</sequence>
<reference evidence="3 4" key="1">
    <citation type="submission" date="2018-09" db="EMBL/GenBank/DDBJ databases">
        <title>Whole genome based analysis of evolution and adaptive divergence in Indian and Brazilian strains of Azospirillum brasilense.</title>
        <authorList>
            <person name="Singh C."/>
            <person name="Tripathi A.K."/>
        </authorList>
    </citation>
    <scope>NUCLEOTIDE SEQUENCE [LARGE SCALE GENOMIC DNA]</scope>
    <source>
        <strain evidence="3 4">MTCC4038</strain>
    </source>
</reference>
<keyword evidence="1" id="KW-0812">Transmembrane</keyword>
<accession>A0A0P0F7C6</accession>
<dbReference type="RefSeq" id="WP_035674217.1">
    <property type="nucleotide sequence ID" value="NZ_CP012914.1"/>
</dbReference>
<dbReference type="Proteomes" id="UP000298774">
    <property type="component" value="Chromosome"/>
</dbReference>
<dbReference type="GeneID" id="56452521"/>
<evidence type="ECO:0000313" key="5">
    <source>
        <dbReference type="Proteomes" id="UP001277471"/>
    </source>
</evidence>
<dbReference type="EMBL" id="JAWXYC010000004">
    <property type="protein sequence ID" value="MDX5954609.1"/>
    <property type="molecule type" value="Genomic_DNA"/>
</dbReference>
<dbReference type="Proteomes" id="UP001277471">
    <property type="component" value="Unassembled WGS sequence"/>
</dbReference>
<dbReference type="EMBL" id="CP032339">
    <property type="protein sequence ID" value="QCO08425.1"/>
    <property type="molecule type" value="Genomic_DNA"/>
</dbReference>
<protein>
    <submittedName>
        <fullName evidence="3">Uncharacterized protein</fullName>
    </submittedName>
</protein>
<evidence type="ECO:0000313" key="3">
    <source>
        <dbReference type="EMBL" id="QCO08425.1"/>
    </source>
</evidence>
<dbReference type="KEGG" id="abf:AMK58_10655"/>
<name>A0A0P0F7C6_AZOBR</name>
<gene>
    <name evidence="3" type="ORF">D3868_04840</name>
    <name evidence="2" type="ORF">SIM66_25920</name>
</gene>
<evidence type="ECO:0000256" key="1">
    <source>
        <dbReference type="SAM" id="Phobius"/>
    </source>
</evidence>
<evidence type="ECO:0000313" key="4">
    <source>
        <dbReference type="Proteomes" id="UP000298774"/>
    </source>
</evidence>
<feature type="transmembrane region" description="Helical" evidence="1">
    <location>
        <begin position="32"/>
        <end position="50"/>
    </location>
</feature>
<keyword evidence="1" id="KW-1133">Transmembrane helix</keyword>